<evidence type="ECO:0000256" key="3">
    <source>
        <dbReference type="ARBA" id="ARBA00022729"/>
    </source>
</evidence>
<name>A0A9X2JL75_9LACO</name>
<keyword evidence="2" id="KW-0964">Secreted</keyword>
<keyword evidence="6" id="KW-0812">Transmembrane</keyword>
<comment type="caution">
    <text evidence="8">The sequence shown here is derived from an EMBL/GenBank/DDBJ whole genome shotgun (WGS) entry which is preliminary data.</text>
</comment>
<keyword evidence="6" id="KW-1133">Transmembrane helix</keyword>
<evidence type="ECO:0000313" key="8">
    <source>
        <dbReference type="EMBL" id="MCP0886604.1"/>
    </source>
</evidence>
<gene>
    <name evidence="8" type="ORF">LB941_04540</name>
</gene>
<evidence type="ECO:0000259" key="7">
    <source>
        <dbReference type="PROSITE" id="PS50847"/>
    </source>
</evidence>
<proteinExistence type="predicted"/>
<evidence type="ECO:0000256" key="4">
    <source>
        <dbReference type="ARBA" id="ARBA00023088"/>
    </source>
</evidence>
<protein>
    <submittedName>
        <fullName evidence="8">SEC10/PgrA surface exclusion domain-containing protein</fullName>
    </submittedName>
</protein>
<feature type="region of interest" description="Disordered" evidence="5">
    <location>
        <begin position="58"/>
        <end position="114"/>
    </location>
</feature>
<sequence>MSKSKKNNNLVIVATTAVISLGVGGVTKVNADTATSSISSSSTALSTSSQTTATVAEQTQTVQVSQANTITSSSSIDESKNESNSSDKMASSSSSSTTEKINADRSTTASIQADTNSTATTSIIAAAEATSTGNSETQTTDAVESTKATENDAVDGNTITLPSGYGNALEAFYKSGTEDDSELVELVAKSLDQNTYKTNMADADVKITDIDNLTQAQRVALSEFAAGLINQVRDQLGTVNITVSKGALDFAQAVAKRYDSDNWELFDKNEHDVAAISTVAGEYGLVTGSNYYEDLSEGFLTSNIATNNISLDNLKSAIYYTITYMLFADSGSNWQHSLSITNVAHYSTTDSMEYFAFATDKYGQIHLEFIAPDLIQDATRFDTATEKLDTDKLALSNKLTTKDNLLANTSSNTSSKRNKEIITKDNANATFVKKEPMSATKIEQKSKVAALAPNKVIVNKTIATGVKAQKITALPQTGTINNSEFSIIGAIIVAIAGLFGLRFKKRKFF</sequence>
<dbReference type="RefSeq" id="WP_253359845.1">
    <property type="nucleotide sequence ID" value="NZ_JAIULA010000006.1"/>
</dbReference>
<evidence type="ECO:0000256" key="2">
    <source>
        <dbReference type="ARBA" id="ARBA00022525"/>
    </source>
</evidence>
<evidence type="ECO:0000313" key="9">
    <source>
        <dbReference type="Proteomes" id="UP001139006"/>
    </source>
</evidence>
<reference evidence="8 9" key="1">
    <citation type="journal article" date="2023" name="Int. J. Syst. Evol. Microbiol.">
        <title>Ligilactobacillus ubinensis sp. nov., a novel species isolated from the wild ferment of a durian fruit (Durio zibethinus).</title>
        <authorList>
            <person name="Heng Y.C."/>
            <person name="Menon N."/>
            <person name="Chen B."/>
            <person name="Loo B.Z.L."/>
            <person name="Wong G.W.J."/>
            <person name="Lim A.C.H."/>
            <person name="Silvaraju S."/>
            <person name="Kittelmann S."/>
        </authorList>
    </citation>
    <scope>NUCLEOTIDE SEQUENCE [LARGE SCALE GENOMIC DNA]</scope>
    <source>
        <strain evidence="8 9">WILCCON 0076</strain>
    </source>
</reference>
<dbReference type="AlphaFoldDB" id="A0A9X2JL75"/>
<keyword evidence="3" id="KW-0732">Signal</keyword>
<dbReference type="NCBIfam" id="TIGR01167">
    <property type="entry name" value="LPXTG_anchor"/>
    <property type="match status" value="1"/>
</dbReference>
<evidence type="ECO:0000256" key="6">
    <source>
        <dbReference type="SAM" id="Phobius"/>
    </source>
</evidence>
<feature type="compositionally biased region" description="Polar residues" evidence="5">
    <location>
        <begin position="97"/>
        <end position="112"/>
    </location>
</feature>
<keyword evidence="4" id="KW-0572">Peptidoglycan-anchor</keyword>
<dbReference type="NCBIfam" id="TIGR04320">
    <property type="entry name" value="Surf_Exclu_PgrA"/>
    <property type="match status" value="1"/>
</dbReference>
<keyword evidence="1" id="KW-0134">Cell wall</keyword>
<dbReference type="InterPro" id="IPR027607">
    <property type="entry name" value="Surf_Exclu_SEC10/PgrA"/>
</dbReference>
<evidence type="ECO:0000256" key="1">
    <source>
        <dbReference type="ARBA" id="ARBA00022512"/>
    </source>
</evidence>
<dbReference type="Proteomes" id="UP001139006">
    <property type="component" value="Unassembled WGS sequence"/>
</dbReference>
<evidence type="ECO:0000256" key="5">
    <source>
        <dbReference type="SAM" id="MobiDB-lite"/>
    </source>
</evidence>
<keyword evidence="6" id="KW-0472">Membrane</keyword>
<feature type="domain" description="Gram-positive cocci surface proteins LPxTG" evidence="7">
    <location>
        <begin position="474"/>
        <end position="509"/>
    </location>
</feature>
<keyword evidence="9" id="KW-1185">Reference proteome</keyword>
<accession>A0A9X2JL75</accession>
<dbReference type="Pfam" id="PF00746">
    <property type="entry name" value="Gram_pos_anchor"/>
    <property type="match status" value="1"/>
</dbReference>
<feature type="compositionally biased region" description="Low complexity" evidence="5">
    <location>
        <begin position="58"/>
        <end position="96"/>
    </location>
</feature>
<feature type="transmembrane region" description="Helical" evidence="6">
    <location>
        <begin position="485"/>
        <end position="503"/>
    </location>
</feature>
<dbReference type="PROSITE" id="PS50847">
    <property type="entry name" value="GRAM_POS_ANCHORING"/>
    <property type="match status" value="1"/>
</dbReference>
<organism evidence="8 9">
    <name type="scientific">Ligilactobacillus ubinensis</name>
    <dbReference type="NCBI Taxonomy" id="2876789"/>
    <lineage>
        <taxon>Bacteria</taxon>
        <taxon>Bacillati</taxon>
        <taxon>Bacillota</taxon>
        <taxon>Bacilli</taxon>
        <taxon>Lactobacillales</taxon>
        <taxon>Lactobacillaceae</taxon>
        <taxon>Ligilactobacillus</taxon>
    </lineage>
</organism>
<dbReference type="EMBL" id="JAIULA010000006">
    <property type="protein sequence ID" value="MCP0886604.1"/>
    <property type="molecule type" value="Genomic_DNA"/>
</dbReference>
<dbReference type="InterPro" id="IPR019931">
    <property type="entry name" value="LPXTG_anchor"/>
</dbReference>